<feature type="compositionally biased region" description="Basic and acidic residues" evidence="7">
    <location>
        <begin position="42"/>
        <end position="51"/>
    </location>
</feature>
<evidence type="ECO:0000313" key="10">
    <source>
        <dbReference type="Proteomes" id="UP001201812"/>
    </source>
</evidence>
<feature type="domain" description="C2HC/C3H-type" evidence="8">
    <location>
        <begin position="118"/>
        <end position="147"/>
    </location>
</feature>
<feature type="compositionally biased region" description="Basic and acidic residues" evidence="7">
    <location>
        <begin position="58"/>
        <end position="70"/>
    </location>
</feature>
<organism evidence="9 10">
    <name type="scientific">Ditylenchus destructor</name>
    <dbReference type="NCBI Taxonomy" id="166010"/>
    <lineage>
        <taxon>Eukaryota</taxon>
        <taxon>Metazoa</taxon>
        <taxon>Ecdysozoa</taxon>
        <taxon>Nematoda</taxon>
        <taxon>Chromadorea</taxon>
        <taxon>Rhabditida</taxon>
        <taxon>Tylenchina</taxon>
        <taxon>Tylenchomorpha</taxon>
        <taxon>Sphaerularioidea</taxon>
        <taxon>Anguinidae</taxon>
        <taxon>Anguininae</taxon>
        <taxon>Ditylenchus</taxon>
    </lineage>
</organism>
<comment type="caution">
    <text evidence="9">The sequence shown here is derived from an EMBL/GenBank/DDBJ whole genome shotgun (WGS) entry which is preliminary data.</text>
</comment>
<keyword evidence="2" id="KW-0479">Metal-binding</keyword>
<feature type="compositionally biased region" description="Polar residues" evidence="7">
    <location>
        <begin position="270"/>
        <end position="288"/>
    </location>
</feature>
<keyword evidence="5" id="KW-0862">Zinc</keyword>
<dbReference type="Gene3D" id="3.30.160.60">
    <property type="entry name" value="Classic Zinc Finger"/>
    <property type="match status" value="1"/>
</dbReference>
<dbReference type="PANTHER" id="PTHR13555">
    <property type="entry name" value="C2H2 ZINC FINGER CGI-62-RELATED"/>
    <property type="match status" value="1"/>
</dbReference>
<dbReference type="Pfam" id="PF13913">
    <property type="entry name" value="zf-C2HC_2"/>
    <property type="match status" value="2"/>
</dbReference>
<evidence type="ECO:0000256" key="5">
    <source>
        <dbReference type="ARBA" id="ARBA00022833"/>
    </source>
</evidence>
<evidence type="ECO:0000313" key="9">
    <source>
        <dbReference type="EMBL" id="KAI1707574.1"/>
    </source>
</evidence>
<evidence type="ECO:0000256" key="3">
    <source>
        <dbReference type="ARBA" id="ARBA00022737"/>
    </source>
</evidence>
<name>A0AAD4R3R5_9BILA</name>
<feature type="region of interest" description="Disordered" evidence="7">
    <location>
        <begin position="42"/>
        <end position="77"/>
    </location>
</feature>
<dbReference type="EMBL" id="JAKKPZ010000040">
    <property type="protein sequence ID" value="KAI1707574.1"/>
    <property type="molecule type" value="Genomic_DNA"/>
</dbReference>
<evidence type="ECO:0000256" key="1">
    <source>
        <dbReference type="ARBA" id="ARBA00010843"/>
    </source>
</evidence>
<gene>
    <name evidence="9" type="ORF">DdX_12411</name>
</gene>
<dbReference type="PANTHER" id="PTHR13555:SF25">
    <property type="entry name" value="ZINC FINGER C2HC DOMAIN-CONTAINING PROTEIN 1A"/>
    <property type="match status" value="1"/>
</dbReference>
<dbReference type="InterPro" id="IPR026319">
    <property type="entry name" value="ZC2HC1A/B-like"/>
</dbReference>
<accession>A0AAD4R3R5</accession>
<sequence length="373" mass="40078">MSGEGNDPTYPCKVCGRKFIRSSLEKHEPACKKLTKMHRRVFDSGKQRAENSDIPYQDIKKAQKEKEKHGGMFPRPKTHWRERHQEFISAVSASKHVREALKTGAPLPPPPKTSVPSDYICCTHCGRTFSEQAGERHIPFCKELNTRKGTSTSQKHMPAGRSSSSGRKNASAPTNKQPHSSSNGGGAVGKRNSGGGAALFSTPQNAAPPAPKPTTSKANRPPSRRSSKERPPTNQSQLNGSSVIIGGAMIGGSGSTGTPASRLSRRSTDADTGSLASHTNSTSHSQRGSHLPTPTKRSNSAPRNPNIAANNKTTKQAVAARPRSRTESATGQGTRAGKFSQNGLGGYLCWDQGYFEYGRRDEESDPGRGIKIN</sequence>
<evidence type="ECO:0000259" key="8">
    <source>
        <dbReference type="PROSITE" id="PS52027"/>
    </source>
</evidence>
<reference evidence="9" key="1">
    <citation type="submission" date="2022-01" db="EMBL/GenBank/DDBJ databases">
        <title>Genome Sequence Resource for Two Populations of Ditylenchus destructor, the Migratory Endoparasitic Phytonematode.</title>
        <authorList>
            <person name="Zhang H."/>
            <person name="Lin R."/>
            <person name="Xie B."/>
        </authorList>
    </citation>
    <scope>NUCLEOTIDE SEQUENCE</scope>
    <source>
        <strain evidence="9">BazhouSP</strain>
    </source>
</reference>
<proteinExistence type="inferred from homology"/>
<feature type="domain" description="C2HC/C3H-type" evidence="8">
    <location>
        <begin position="8"/>
        <end position="37"/>
    </location>
</feature>
<feature type="compositionally biased region" description="Gly residues" evidence="7">
    <location>
        <begin position="183"/>
        <end position="197"/>
    </location>
</feature>
<evidence type="ECO:0000256" key="6">
    <source>
        <dbReference type="PROSITE-ProRule" id="PRU01371"/>
    </source>
</evidence>
<feature type="compositionally biased region" description="Polar residues" evidence="7">
    <location>
        <begin position="147"/>
        <end position="182"/>
    </location>
</feature>
<dbReference type="Proteomes" id="UP001201812">
    <property type="component" value="Unassembled WGS sequence"/>
</dbReference>
<feature type="compositionally biased region" description="Polar residues" evidence="7">
    <location>
        <begin position="295"/>
        <end position="316"/>
    </location>
</feature>
<dbReference type="InterPro" id="IPR049899">
    <property type="entry name" value="Znf_C2HC_C3H"/>
</dbReference>
<keyword evidence="10" id="KW-1185">Reference proteome</keyword>
<dbReference type="AlphaFoldDB" id="A0AAD4R3R5"/>
<feature type="region of interest" description="Disordered" evidence="7">
    <location>
        <begin position="147"/>
        <end position="347"/>
    </location>
</feature>
<keyword evidence="4 6" id="KW-0863">Zinc-finger</keyword>
<evidence type="ECO:0000256" key="7">
    <source>
        <dbReference type="SAM" id="MobiDB-lite"/>
    </source>
</evidence>
<keyword evidence="3" id="KW-0677">Repeat</keyword>
<comment type="similarity">
    <text evidence="1">Belongs to the ZC2HC1 family.</text>
</comment>
<evidence type="ECO:0000256" key="4">
    <source>
        <dbReference type="ARBA" id="ARBA00022771"/>
    </source>
</evidence>
<dbReference type="PROSITE" id="PS52027">
    <property type="entry name" value="ZF_C2HC_C3H"/>
    <property type="match status" value="2"/>
</dbReference>
<evidence type="ECO:0000256" key="2">
    <source>
        <dbReference type="ARBA" id="ARBA00022723"/>
    </source>
</evidence>
<dbReference type="GO" id="GO:0008270">
    <property type="term" value="F:zinc ion binding"/>
    <property type="evidence" value="ECO:0007669"/>
    <property type="project" value="UniProtKB-KW"/>
</dbReference>
<protein>
    <submittedName>
        <fullName evidence="9">Zinc-finger of a c2HC-type domain-containing protein</fullName>
    </submittedName>
</protein>